<dbReference type="EMBL" id="SDOV01000005">
    <property type="protein sequence ID" value="KAH7640239.1"/>
    <property type="molecule type" value="Genomic_DNA"/>
</dbReference>
<dbReference type="Pfam" id="PF16898">
    <property type="entry name" value="TOPRIM_C"/>
    <property type="match status" value="1"/>
</dbReference>
<dbReference type="Gene3D" id="3.30.1490.30">
    <property type="match status" value="1"/>
</dbReference>
<dbReference type="EC" id="5.6.2.2" evidence="4"/>
<dbReference type="InterPro" id="IPR001154">
    <property type="entry name" value="TopoII_euk"/>
</dbReference>
<dbReference type="SMART" id="SM00434">
    <property type="entry name" value="TOP4c"/>
    <property type="match status" value="1"/>
</dbReference>
<dbReference type="GO" id="GO:0000819">
    <property type="term" value="P:sister chromatid segregation"/>
    <property type="evidence" value="ECO:0007669"/>
    <property type="project" value="TreeGrafter"/>
</dbReference>
<evidence type="ECO:0000256" key="9">
    <source>
        <dbReference type="ARBA" id="ARBA00023235"/>
    </source>
</evidence>
<dbReference type="PROSITE" id="PS52040">
    <property type="entry name" value="TOPO_IIA"/>
    <property type="match status" value="1"/>
</dbReference>
<dbReference type="SUPFAM" id="SSF56719">
    <property type="entry name" value="Type II DNA topoisomerase"/>
    <property type="match status" value="1"/>
</dbReference>
<comment type="caution">
    <text evidence="12">The sequence shown here is derived from an EMBL/GenBank/DDBJ whole genome shotgun (WGS) entry which is preliminary data.</text>
</comment>
<dbReference type="GO" id="GO:0005634">
    <property type="term" value="C:nucleus"/>
    <property type="evidence" value="ECO:0007669"/>
    <property type="project" value="TreeGrafter"/>
</dbReference>
<dbReference type="InterPro" id="IPR031660">
    <property type="entry name" value="TOPRIM_C"/>
</dbReference>
<dbReference type="FunFam" id="3.90.199.10:FF:000002">
    <property type="entry name" value="DNA topoisomerase 2"/>
    <property type="match status" value="1"/>
</dbReference>
<dbReference type="FunFam" id="3.40.50.670:FF:000001">
    <property type="entry name" value="DNA topoisomerase 2"/>
    <property type="match status" value="1"/>
</dbReference>
<dbReference type="PANTHER" id="PTHR10169:SF38">
    <property type="entry name" value="DNA TOPOISOMERASE 2"/>
    <property type="match status" value="1"/>
</dbReference>
<evidence type="ECO:0000256" key="4">
    <source>
        <dbReference type="ARBA" id="ARBA00012895"/>
    </source>
</evidence>
<keyword evidence="7 10" id="KW-0799">Topoisomerase</keyword>
<keyword evidence="8 10" id="KW-0238">DNA-binding</keyword>
<keyword evidence="6" id="KW-0067">ATP-binding</keyword>
<evidence type="ECO:0000256" key="6">
    <source>
        <dbReference type="ARBA" id="ARBA00022840"/>
    </source>
</evidence>
<dbReference type="InterPro" id="IPR001241">
    <property type="entry name" value="Topo_IIA"/>
</dbReference>
<keyword evidence="5" id="KW-0547">Nucleotide-binding</keyword>
<dbReference type="InterPro" id="IPR006171">
    <property type="entry name" value="TOPRIM_dom"/>
</dbReference>
<comment type="similarity">
    <text evidence="3">Belongs to the type II topoisomerase family.</text>
</comment>
<gene>
    <name evidence="12" type="ORF">HUG17_7706</name>
</gene>
<protein>
    <recommendedName>
        <fullName evidence="4">DNA topoisomerase (ATP-hydrolyzing)</fullName>
        <ecNumber evidence="4">5.6.2.2</ecNumber>
    </recommendedName>
</protein>
<feature type="active site" description="O-(5'-phospho-DNA)-tyrosine intermediate" evidence="10">
    <location>
        <position position="374"/>
    </location>
</feature>
<evidence type="ECO:0000256" key="3">
    <source>
        <dbReference type="ARBA" id="ARBA00011080"/>
    </source>
</evidence>
<dbReference type="GO" id="GO:0000712">
    <property type="term" value="P:resolution of meiotic recombination intermediates"/>
    <property type="evidence" value="ECO:0007669"/>
    <property type="project" value="TreeGrafter"/>
</dbReference>
<dbReference type="PANTHER" id="PTHR10169">
    <property type="entry name" value="DNA TOPOISOMERASE/GYRASE"/>
    <property type="match status" value="1"/>
</dbReference>
<evidence type="ECO:0000256" key="8">
    <source>
        <dbReference type="ARBA" id="ARBA00023125"/>
    </source>
</evidence>
<dbReference type="PRINTS" id="PR01158">
    <property type="entry name" value="TOPISMRASEII"/>
</dbReference>
<dbReference type="Gene3D" id="3.40.50.670">
    <property type="match status" value="1"/>
</dbReference>
<dbReference type="Pfam" id="PF01751">
    <property type="entry name" value="Toprim"/>
    <property type="match status" value="1"/>
</dbReference>
<dbReference type="GO" id="GO:0003677">
    <property type="term" value="F:DNA binding"/>
    <property type="evidence" value="ECO:0007669"/>
    <property type="project" value="UniProtKB-UniRule"/>
</dbReference>
<dbReference type="InterPro" id="IPR013759">
    <property type="entry name" value="Topo_IIA_B_C"/>
</dbReference>
<dbReference type="GO" id="GO:0003918">
    <property type="term" value="F:DNA topoisomerase type II (double strand cut, ATP-hydrolyzing) activity"/>
    <property type="evidence" value="ECO:0007669"/>
    <property type="project" value="UniProtKB-EC"/>
</dbReference>
<proteinExistence type="inferred from homology"/>
<evidence type="ECO:0000256" key="5">
    <source>
        <dbReference type="ARBA" id="ARBA00022741"/>
    </source>
</evidence>
<dbReference type="InterPro" id="IPR013760">
    <property type="entry name" value="Topo_IIA-like_dom_sf"/>
</dbReference>
<evidence type="ECO:0000256" key="10">
    <source>
        <dbReference type="PROSITE-ProRule" id="PRU01384"/>
    </source>
</evidence>
<dbReference type="Gene3D" id="3.90.199.10">
    <property type="entry name" value="Topoisomerase II, domain 5"/>
    <property type="match status" value="1"/>
</dbReference>
<dbReference type="InterPro" id="IPR050634">
    <property type="entry name" value="DNA_Topoisomerase_II"/>
</dbReference>
<evidence type="ECO:0000313" key="12">
    <source>
        <dbReference type="EMBL" id="KAH7640239.1"/>
    </source>
</evidence>
<comment type="cofactor">
    <cofactor evidence="2">
        <name>Mg(2+)</name>
        <dbReference type="ChEBI" id="CHEBI:18420"/>
    </cofactor>
</comment>
<name>A0A9D4SFF1_DERFA</name>
<evidence type="ECO:0000256" key="1">
    <source>
        <dbReference type="ARBA" id="ARBA00000185"/>
    </source>
</evidence>
<reference evidence="12" key="2">
    <citation type="journal article" date="2021" name="World Allergy Organ. J.">
        <title>Chromosome-level assembly of Dermatophagoides farinae genome and transcriptome reveals two novel allergens Der f 37 and Der f 39.</title>
        <authorList>
            <person name="Chen J."/>
            <person name="Cai Z."/>
            <person name="Fan D."/>
            <person name="Hu J."/>
            <person name="Hou Y."/>
            <person name="He Y."/>
            <person name="Zhang Z."/>
            <person name="Zhao Z."/>
            <person name="Gao P."/>
            <person name="Hu W."/>
            <person name="Sun J."/>
            <person name="Li J."/>
            <person name="Ji K."/>
        </authorList>
    </citation>
    <scope>NUCLEOTIDE SEQUENCE</scope>
    <source>
        <strain evidence="12">JKM2019</strain>
    </source>
</reference>
<dbReference type="GO" id="GO:0006265">
    <property type="term" value="P:DNA topological change"/>
    <property type="evidence" value="ECO:0007669"/>
    <property type="project" value="UniProtKB-UniRule"/>
</dbReference>
<keyword evidence="9 10" id="KW-0413">Isomerase</keyword>
<accession>A0A9D4SFF1</accession>
<sequence length="463" mass="52891">MSTTIACNRWIDLSLILTEGDSAAYFIEVGLDIVGRTKFGAFPLHGKFLNVRAATNGEIHGNAEIKNLVKILGLEFGKKYTTDDDMNTLRYGKVLIMTDQDHDGSHIKGLFINFIHFLWPTLLKMNFVQQFITPILKVTKGTFKRPFYSELEYEDWRQKTTNYRSYNTKYYKGLATSTSKEAIEYFSDIDHHRIDIEYNGKEDDDAFNLAFNPEYIAAKREWILKEMCTGIRKNGQKLAFLYGHMTKKISMNEFVKQELINYFIDLNARSLPSLVDGFKTAQRKIIFTCFTQNDDSETKVTHLAGFTAQCTAYRHGGRYLMPLIIKLGQNFIGTTPPLGVAPLTYDHYNINLLLPIGQFGTRLLGGVDAASPRYIATKLNPLTRKLLLPIDDPLLIYQYENNKIIEPDYYVPIIPLVLVNGTEGIGNGWQTKIPKYNPREIVANIKRIRRTLNSTNEGLNCRG</sequence>
<feature type="domain" description="Topo IIA-type catalytic" evidence="11">
    <location>
        <begin position="271"/>
        <end position="463"/>
    </location>
</feature>
<dbReference type="PRINTS" id="PR00418">
    <property type="entry name" value="TPI2FAMILY"/>
</dbReference>
<evidence type="ECO:0000256" key="7">
    <source>
        <dbReference type="ARBA" id="ARBA00023029"/>
    </source>
</evidence>
<dbReference type="GO" id="GO:0005524">
    <property type="term" value="F:ATP binding"/>
    <property type="evidence" value="ECO:0007669"/>
    <property type="project" value="UniProtKB-KW"/>
</dbReference>
<organism evidence="12">
    <name type="scientific">Dermatophagoides farinae</name>
    <name type="common">American house dust mite</name>
    <dbReference type="NCBI Taxonomy" id="6954"/>
    <lineage>
        <taxon>Eukaryota</taxon>
        <taxon>Metazoa</taxon>
        <taxon>Ecdysozoa</taxon>
        <taxon>Arthropoda</taxon>
        <taxon>Chelicerata</taxon>
        <taxon>Arachnida</taxon>
        <taxon>Acari</taxon>
        <taxon>Acariformes</taxon>
        <taxon>Sarcoptiformes</taxon>
        <taxon>Astigmata</taxon>
        <taxon>Psoroptidia</taxon>
        <taxon>Analgoidea</taxon>
        <taxon>Pyroglyphidae</taxon>
        <taxon>Dermatophagoidinae</taxon>
        <taxon>Dermatophagoides</taxon>
    </lineage>
</organism>
<dbReference type="Pfam" id="PF00521">
    <property type="entry name" value="DNA_topoisoIV"/>
    <property type="match status" value="1"/>
</dbReference>
<comment type="catalytic activity">
    <reaction evidence="1 10">
        <text>ATP-dependent breakage, passage and rejoining of double-stranded DNA.</text>
        <dbReference type="EC" id="5.6.2.2"/>
    </reaction>
</comment>
<dbReference type="SMART" id="SM00433">
    <property type="entry name" value="TOP2c"/>
    <property type="match status" value="1"/>
</dbReference>
<evidence type="ECO:0000259" key="11">
    <source>
        <dbReference type="PROSITE" id="PS52040"/>
    </source>
</evidence>
<dbReference type="InterPro" id="IPR013758">
    <property type="entry name" value="Topo_IIA_A/C_ab"/>
</dbReference>
<reference evidence="12" key="1">
    <citation type="submission" date="2020-06" db="EMBL/GenBank/DDBJ databases">
        <authorList>
            <person name="Ji K."/>
            <person name="Li J."/>
        </authorList>
    </citation>
    <scope>NUCLEOTIDE SEQUENCE</scope>
    <source>
        <strain evidence="12">JKM2019</strain>
        <tissue evidence="12">Whole body</tissue>
    </source>
</reference>
<dbReference type="AlphaFoldDB" id="A0A9D4SFF1"/>
<dbReference type="InterPro" id="IPR002205">
    <property type="entry name" value="Topo_IIA_dom_A"/>
</dbReference>
<dbReference type="Proteomes" id="UP000828236">
    <property type="component" value="Unassembled WGS sequence"/>
</dbReference>
<evidence type="ECO:0000256" key="2">
    <source>
        <dbReference type="ARBA" id="ARBA00001946"/>
    </source>
</evidence>